<name>A0A2A5B3Y7_9GAMM</name>
<sequence>MKYSTLIFDLDGTLTDPVTGIVRCMNYALTTHGHAPRSEQEITPYIGPPLELALQDLSGSNDETHIKQLVARYRERYAEFGYGENTVYDGIHEMLSSFQEQGIPMGVCTSKLGKYATLVLQQFKLIDYFQFVSGGGYKVRKQDQLAELLKAKTIQSDSLMIGDRSFDLIAARENQIASAGVLWGYGSEAELKKENPAFLVKSPAELLDELSHS</sequence>
<dbReference type="Proteomes" id="UP000218327">
    <property type="component" value="Unassembled WGS sequence"/>
</dbReference>
<organism evidence="1 2">
    <name type="scientific">SAR86 cluster bacterium</name>
    <dbReference type="NCBI Taxonomy" id="2030880"/>
    <lineage>
        <taxon>Bacteria</taxon>
        <taxon>Pseudomonadati</taxon>
        <taxon>Pseudomonadota</taxon>
        <taxon>Gammaproteobacteria</taxon>
        <taxon>SAR86 cluster</taxon>
    </lineage>
</organism>
<protein>
    <submittedName>
        <fullName evidence="1">HAD family hydrolase</fullName>
    </submittedName>
</protein>
<dbReference type="SFLD" id="SFLDG01129">
    <property type="entry name" value="C1.5:_HAD__Beta-PGM__Phosphata"/>
    <property type="match status" value="1"/>
</dbReference>
<evidence type="ECO:0000313" key="2">
    <source>
        <dbReference type="Proteomes" id="UP000218327"/>
    </source>
</evidence>
<keyword evidence="1" id="KW-0378">Hydrolase</keyword>
<dbReference type="InterPro" id="IPR006439">
    <property type="entry name" value="HAD-SF_hydro_IA"/>
</dbReference>
<dbReference type="AlphaFoldDB" id="A0A2A5B3Y7"/>
<dbReference type="InterPro" id="IPR036412">
    <property type="entry name" value="HAD-like_sf"/>
</dbReference>
<reference evidence="2" key="1">
    <citation type="submission" date="2017-08" db="EMBL/GenBank/DDBJ databases">
        <title>A dynamic microbial community with high functional redundancy inhabits the cold, oxic subseafloor aquifer.</title>
        <authorList>
            <person name="Tully B.J."/>
            <person name="Wheat C.G."/>
            <person name="Glazer B.T."/>
            <person name="Huber J.A."/>
        </authorList>
    </citation>
    <scope>NUCLEOTIDE SEQUENCE [LARGE SCALE GENOMIC DNA]</scope>
</reference>
<dbReference type="InterPro" id="IPR023198">
    <property type="entry name" value="PGP-like_dom2"/>
</dbReference>
<evidence type="ECO:0000313" key="1">
    <source>
        <dbReference type="EMBL" id="PCJ26249.1"/>
    </source>
</evidence>
<comment type="caution">
    <text evidence="1">The sequence shown here is derived from an EMBL/GenBank/DDBJ whole genome shotgun (WGS) entry which is preliminary data.</text>
</comment>
<dbReference type="NCBIfam" id="TIGR01549">
    <property type="entry name" value="HAD-SF-IA-v1"/>
    <property type="match status" value="1"/>
</dbReference>
<dbReference type="SUPFAM" id="SSF56784">
    <property type="entry name" value="HAD-like"/>
    <property type="match status" value="1"/>
</dbReference>
<dbReference type="GO" id="GO:0004713">
    <property type="term" value="F:protein tyrosine kinase activity"/>
    <property type="evidence" value="ECO:0007669"/>
    <property type="project" value="TreeGrafter"/>
</dbReference>
<gene>
    <name evidence="1" type="ORF">COA96_05770</name>
</gene>
<accession>A0A2A5B3Y7</accession>
<proteinExistence type="predicted"/>
<dbReference type="Gene3D" id="1.10.150.240">
    <property type="entry name" value="Putative phosphatase, domain 2"/>
    <property type="match status" value="1"/>
</dbReference>
<dbReference type="GO" id="GO:0016787">
    <property type="term" value="F:hydrolase activity"/>
    <property type="evidence" value="ECO:0007669"/>
    <property type="project" value="UniProtKB-KW"/>
</dbReference>
<dbReference type="GO" id="GO:0005829">
    <property type="term" value="C:cytosol"/>
    <property type="evidence" value="ECO:0007669"/>
    <property type="project" value="TreeGrafter"/>
</dbReference>
<dbReference type="Gene3D" id="3.40.50.1000">
    <property type="entry name" value="HAD superfamily/HAD-like"/>
    <property type="match status" value="1"/>
</dbReference>
<dbReference type="InterPro" id="IPR041492">
    <property type="entry name" value="HAD_2"/>
</dbReference>
<dbReference type="SFLD" id="SFLDS00003">
    <property type="entry name" value="Haloacid_Dehalogenase"/>
    <property type="match status" value="1"/>
</dbReference>
<dbReference type="InterPro" id="IPR050155">
    <property type="entry name" value="HAD-like_hydrolase_sf"/>
</dbReference>
<dbReference type="EMBL" id="NVVJ01000012">
    <property type="protein sequence ID" value="PCJ26249.1"/>
    <property type="molecule type" value="Genomic_DNA"/>
</dbReference>
<dbReference type="Pfam" id="PF13419">
    <property type="entry name" value="HAD_2"/>
    <property type="match status" value="1"/>
</dbReference>
<dbReference type="PANTHER" id="PTHR43434">
    <property type="entry name" value="PHOSPHOGLYCOLATE PHOSPHATASE"/>
    <property type="match status" value="1"/>
</dbReference>
<dbReference type="InterPro" id="IPR023214">
    <property type="entry name" value="HAD_sf"/>
</dbReference>
<dbReference type="PANTHER" id="PTHR43434:SF20">
    <property type="entry name" value="5'-NUCLEOTIDASE"/>
    <property type="match status" value="1"/>
</dbReference>